<dbReference type="EMBL" id="VSRR010038724">
    <property type="protein sequence ID" value="MPC74333.1"/>
    <property type="molecule type" value="Genomic_DNA"/>
</dbReference>
<evidence type="ECO:0000256" key="1">
    <source>
        <dbReference type="SAM" id="MobiDB-lite"/>
    </source>
</evidence>
<reference evidence="2 3" key="1">
    <citation type="submission" date="2019-05" db="EMBL/GenBank/DDBJ databases">
        <title>Another draft genome of Portunus trituberculatus and its Hox gene families provides insights of decapod evolution.</title>
        <authorList>
            <person name="Jeong J.-H."/>
            <person name="Song I."/>
            <person name="Kim S."/>
            <person name="Choi T."/>
            <person name="Kim D."/>
            <person name="Ryu S."/>
            <person name="Kim W."/>
        </authorList>
    </citation>
    <scope>NUCLEOTIDE SEQUENCE [LARGE SCALE GENOMIC DNA]</scope>
    <source>
        <tissue evidence="2">Muscle</tissue>
    </source>
</reference>
<feature type="region of interest" description="Disordered" evidence="1">
    <location>
        <begin position="37"/>
        <end position="68"/>
    </location>
</feature>
<organism evidence="2 3">
    <name type="scientific">Portunus trituberculatus</name>
    <name type="common">Swimming crab</name>
    <name type="synonym">Neptunus trituberculatus</name>
    <dbReference type="NCBI Taxonomy" id="210409"/>
    <lineage>
        <taxon>Eukaryota</taxon>
        <taxon>Metazoa</taxon>
        <taxon>Ecdysozoa</taxon>
        <taxon>Arthropoda</taxon>
        <taxon>Crustacea</taxon>
        <taxon>Multicrustacea</taxon>
        <taxon>Malacostraca</taxon>
        <taxon>Eumalacostraca</taxon>
        <taxon>Eucarida</taxon>
        <taxon>Decapoda</taxon>
        <taxon>Pleocyemata</taxon>
        <taxon>Brachyura</taxon>
        <taxon>Eubrachyura</taxon>
        <taxon>Portunoidea</taxon>
        <taxon>Portunidae</taxon>
        <taxon>Portuninae</taxon>
        <taxon>Portunus</taxon>
    </lineage>
</organism>
<evidence type="ECO:0000313" key="2">
    <source>
        <dbReference type="EMBL" id="MPC74333.1"/>
    </source>
</evidence>
<protein>
    <submittedName>
        <fullName evidence="2">Uncharacterized protein</fullName>
    </submittedName>
</protein>
<name>A0A5B7HWK7_PORTR</name>
<proteinExistence type="predicted"/>
<dbReference type="Proteomes" id="UP000324222">
    <property type="component" value="Unassembled WGS sequence"/>
</dbReference>
<evidence type="ECO:0000313" key="3">
    <source>
        <dbReference type="Proteomes" id="UP000324222"/>
    </source>
</evidence>
<gene>
    <name evidence="2" type="ORF">E2C01_068690</name>
</gene>
<keyword evidence="3" id="KW-1185">Reference proteome</keyword>
<sequence length="68" mass="7785">MNTVSKTCLVICVRWEPEASKQRCVPAVLKARELRGHSCQGSTQQQDLPRKRNCPRQVTGYQWKGGER</sequence>
<dbReference type="AlphaFoldDB" id="A0A5B7HWK7"/>
<comment type="caution">
    <text evidence="2">The sequence shown here is derived from an EMBL/GenBank/DDBJ whole genome shotgun (WGS) entry which is preliminary data.</text>
</comment>
<accession>A0A5B7HWK7</accession>